<dbReference type="EnsemblPlants" id="KRH36072">
    <property type="protein sequence ID" value="KRH36072"/>
    <property type="gene ID" value="GLYMA_10G281700"/>
</dbReference>
<organism evidence="1">
    <name type="scientific">Glycine max</name>
    <name type="common">Soybean</name>
    <name type="synonym">Glycine hispida</name>
    <dbReference type="NCBI Taxonomy" id="3847"/>
    <lineage>
        <taxon>Eukaryota</taxon>
        <taxon>Viridiplantae</taxon>
        <taxon>Streptophyta</taxon>
        <taxon>Embryophyta</taxon>
        <taxon>Tracheophyta</taxon>
        <taxon>Spermatophyta</taxon>
        <taxon>Magnoliopsida</taxon>
        <taxon>eudicotyledons</taxon>
        <taxon>Gunneridae</taxon>
        <taxon>Pentapetalae</taxon>
        <taxon>rosids</taxon>
        <taxon>fabids</taxon>
        <taxon>Fabales</taxon>
        <taxon>Fabaceae</taxon>
        <taxon>Papilionoideae</taxon>
        <taxon>50 kb inversion clade</taxon>
        <taxon>NPAAA clade</taxon>
        <taxon>indigoferoid/millettioid clade</taxon>
        <taxon>Phaseoleae</taxon>
        <taxon>Glycine</taxon>
        <taxon>Glycine subgen. Soja</taxon>
    </lineage>
</organism>
<accession>A0A0R0I7M2</accession>
<reference evidence="1 2" key="1">
    <citation type="journal article" date="2010" name="Nature">
        <title>Genome sequence of the palaeopolyploid soybean.</title>
        <authorList>
            <person name="Schmutz J."/>
            <person name="Cannon S.B."/>
            <person name="Schlueter J."/>
            <person name="Ma J."/>
            <person name="Mitros T."/>
            <person name="Nelson W."/>
            <person name="Hyten D.L."/>
            <person name="Song Q."/>
            <person name="Thelen J.J."/>
            <person name="Cheng J."/>
            <person name="Xu D."/>
            <person name="Hellsten U."/>
            <person name="May G.D."/>
            <person name="Yu Y."/>
            <person name="Sakurai T."/>
            <person name="Umezawa T."/>
            <person name="Bhattacharyya M.K."/>
            <person name="Sandhu D."/>
            <person name="Valliyodan B."/>
            <person name="Lindquist E."/>
            <person name="Peto M."/>
            <person name="Grant D."/>
            <person name="Shu S."/>
            <person name="Goodstein D."/>
            <person name="Barry K."/>
            <person name="Futrell-Griggs M."/>
            <person name="Abernathy B."/>
            <person name="Du J."/>
            <person name="Tian Z."/>
            <person name="Zhu L."/>
            <person name="Gill N."/>
            <person name="Joshi T."/>
            <person name="Libault M."/>
            <person name="Sethuraman A."/>
            <person name="Zhang X.-C."/>
            <person name="Shinozaki K."/>
            <person name="Nguyen H.T."/>
            <person name="Wing R.A."/>
            <person name="Cregan P."/>
            <person name="Specht J."/>
            <person name="Grimwood J."/>
            <person name="Rokhsar D."/>
            <person name="Stacey G."/>
            <person name="Shoemaker R.C."/>
            <person name="Jackson S.A."/>
        </authorList>
    </citation>
    <scope>NUCLEOTIDE SEQUENCE</scope>
    <source>
        <strain evidence="2">cv. Williams 82</strain>
        <tissue evidence="1">Callus</tissue>
    </source>
</reference>
<reference evidence="1" key="3">
    <citation type="submission" date="2018-07" db="EMBL/GenBank/DDBJ databases">
        <title>WGS assembly of Glycine max.</title>
        <authorList>
            <person name="Schmutz J."/>
            <person name="Cannon S."/>
            <person name="Schlueter J."/>
            <person name="Ma J."/>
            <person name="Mitros T."/>
            <person name="Nelson W."/>
            <person name="Hyten D."/>
            <person name="Song Q."/>
            <person name="Thelen J."/>
            <person name="Cheng J."/>
            <person name="Xu D."/>
            <person name="Hellsten U."/>
            <person name="May G."/>
            <person name="Yu Y."/>
            <person name="Sakurai T."/>
            <person name="Umezawa T."/>
            <person name="Bhattacharyya M."/>
            <person name="Sandhu D."/>
            <person name="Valliyodan B."/>
            <person name="Lindquist E."/>
            <person name="Peto M."/>
            <person name="Grant D."/>
            <person name="Shu S."/>
            <person name="Goodstein D."/>
            <person name="Barry K."/>
            <person name="Futrell-Griggs M."/>
            <person name="Abernathy B."/>
            <person name="Du J."/>
            <person name="Tian Z."/>
            <person name="Zhu L."/>
            <person name="Gill N."/>
            <person name="Joshi T."/>
            <person name="Libault M."/>
            <person name="Sethuraman A."/>
            <person name="Zhang X."/>
            <person name="Shinozaki K."/>
            <person name="Nguyen H."/>
            <person name="Wing R."/>
            <person name="Cregan P."/>
            <person name="Specht J."/>
            <person name="Grimwood J."/>
            <person name="Rokhsar D."/>
            <person name="Stacey G."/>
            <person name="Shoemaker R."/>
            <person name="Jackson S."/>
        </authorList>
    </citation>
    <scope>NUCLEOTIDE SEQUENCE</scope>
    <source>
        <tissue evidence="1">Callus</tissue>
    </source>
</reference>
<dbReference type="InParanoid" id="A0A0R0I7M2"/>
<evidence type="ECO:0000313" key="3">
    <source>
        <dbReference type="Proteomes" id="UP000008827"/>
    </source>
</evidence>
<protein>
    <submittedName>
        <fullName evidence="1 2">Uncharacterized protein</fullName>
    </submittedName>
</protein>
<dbReference type="EMBL" id="CM000843">
    <property type="protein sequence ID" value="KRH36072.1"/>
    <property type="molecule type" value="Genomic_DNA"/>
</dbReference>
<evidence type="ECO:0000313" key="1">
    <source>
        <dbReference type="EMBL" id="KRH36072.1"/>
    </source>
</evidence>
<dbReference type="Proteomes" id="UP000008827">
    <property type="component" value="Chromosome 10"/>
</dbReference>
<dbReference type="AlphaFoldDB" id="A0A0R0I7M2"/>
<evidence type="ECO:0000313" key="2">
    <source>
        <dbReference type="EnsemblPlants" id="KRH36072"/>
    </source>
</evidence>
<proteinExistence type="predicted"/>
<gene>
    <name evidence="1" type="ORF">GLYMA_10G281700</name>
</gene>
<sequence>MECHCDFSHIVKSDKNLTKSRCHIYPIKPFPLPSSKRKGKRRIRETGFYFSVCTQQGTKKQYSEVNRLNHPLHELIHVLRGCLC</sequence>
<keyword evidence="3" id="KW-1185">Reference proteome</keyword>
<reference evidence="2" key="2">
    <citation type="submission" date="2018-02" db="UniProtKB">
        <authorList>
            <consortium name="EnsemblPlants"/>
        </authorList>
    </citation>
    <scope>IDENTIFICATION</scope>
    <source>
        <strain evidence="2">Williams 82</strain>
    </source>
</reference>
<dbReference type="Gramene" id="KRH36072">
    <property type="protein sequence ID" value="KRH36072"/>
    <property type="gene ID" value="GLYMA_10G281700"/>
</dbReference>
<name>A0A0R0I7M2_SOYBN</name>